<feature type="domain" description="CHAD" evidence="1">
    <location>
        <begin position="120"/>
        <end position="389"/>
    </location>
</feature>
<name>A0A918NI38_9GAMM</name>
<proteinExistence type="predicted"/>
<dbReference type="Pfam" id="PF05235">
    <property type="entry name" value="CHAD"/>
    <property type="match status" value="1"/>
</dbReference>
<protein>
    <recommendedName>
        <fullName evidence="1">CHAD domain-containing protein</fullName>
    </recommendedName>
</protein>
<reference evidence="2" key="2">
    <citation type="submission" date="2020-09" db="EMBL/GenBank/DDBJ databases">
        <authorList>
            <person name="Sun Q."/>
            <person name="Kim S."/>
        </authorList>
    </citation>
    <scope>NUCLEOTIDE SEQUENCE</scope>
    <source>
        <strain evidence="2">KCTC 22169</strain>
    </source>
</reference>
<dbReference type="InterPro" id="IPR029033">
    <property type="entry name" value="His_PPase_superfam"/>
</dbReference>
<comment type="caution">
    <text evidence="2">The sequence shown here is derived from an EMBL/GenBank/DDBJ whole genome shotgun (WGS) entry which is preliminary data.</text>
</comment>
<dbReference type="InterPro" id="IPR038186">
    <property type="entry name" value="CHAD_dom_sf"/>
</dbReference>
<dbReference type="Gene3D" id="1.40.20.10">
    <property type="entry name" value="CHAD domain"/>
    <property type="match status" value="1"/>
</dbReference>
<evidence type="ECO:0000259" key="1">
    <source>
        <dbReference type="PROSITE" id="PS51708"/>
    </source>
</evidence>
<dbReference type="SMART" id="SM00880">
    <property type="entry name" value="CHAD"/>
    <property type="match status" value="1"/>
</dbReference>
<dbReference type="PROSITE" id="PS51708">
    <property type="entry name" value="CHAD"/>
    <property type="match status" value="1"/>
</dbReference>
<accession>A0A918NI38</accession>
<dbReference type="Gene3D" id="3.40.50.1240">
    <property type="entry name" value="Phosphoglycerate mutase-like"/>
    <property type="match status" value="1"/>
</dbReference>
<sequence>MRFLLDHADLADRTHTVQYDDDLYTFDADDLWHWLAEDRTVEEITLVGHNPALLDLANRLANEPLPALPTCALVRLRLRIDRWAELAPCCASITHQLIPAWVDYKTFKKRRPLKPKGVHAHKLLKRTRALLRYQSDMIGALEPGVRVGADPEFMHQYRTHLRRSRSVGQALLRLQRNKPLKRQLKALKNEAQATSELRDLDVLLMRLRDWEKETVYRKALIELKLFDAFTLKRNDQHQALLERLNSQQHRERMDSWRAFLDSADFEKAAKAVTLKSVQDAVDELVAEHDRRLESLTEASPDGDFHELRKLLKKLRYLLELVVDPKGRRMKALKQRQKRFGQLQDLTVQLQYLQSFQEQTKAAKPGLRKLLKDLSTAKTRERQAILAMDPFGDFVIDPGR</sequence>
<dbReference type="Proteomes" id="UP000626148">
    <property type="component" value="Unassembled WGS sequence"/>
</dbReference>
<dbReference type="PANTHER" id="PTHR39339:SF1">
    <property type="entry name" value="CHAD DOMAIN-CONTAINING PROTEIN"/>
    <property type="match status" value="1"/>
</dbReference>
<reference evidence="2" key="1">
    <citation type="journal article" date="2014" name="Int. J. Syst. Evol. Microbiol.">
        <title>Complete genome sequence of Corynebacterium casei LMG S-19264T (=DSM 44701T), isolated from a smear-ripened cheese.</title>
        <authorList>
            <consortium name="US DOE Joint Genome Institute (JGI-PGF)"/>
            <person name="Walter F."/>
            <person name="Albersmeier A."/>
            <person name="Kalinowski J."/>
            <person name="Ruckert C."/>
        </authorList>
    </citation>
    <scope>NUCLEOTIDE SEQUENCE</scope>
    <source>
        <strain evidence="2">KCTC 22169</strain>
    </source>
</reference>
<dbReference type="PANTHER" id="PTHR39339">
    <property type="entry name" value="SLR1444 PROTEIN"/>
    <property type="match status" value="1"/>
</dbReference>
<keyword evidence="3" id="KW-1185">Reference proteome</keyword>
<dbReference type="AlphaFoldDB" id="A0A918NI38"/>
<dbReference type="InterPro" id="IPR007899">
    <property type="entry name" value="CHAD_dom"/>
</dbReference>
<gene>
    <name evidence="2" type="ORF">GCM10007392_44420</name>
</gene>
<organism evidence="2 3">
    <name type="scientific">Saccharospirillum salsuginis</name>
    <dbReference type="NCBI Taxonomy" id="418750"/>
    <lineage>
        <taxon>Bacteria</taxon>
        <taxon>Pseudomonadati</taxon>
        <taxon>Pseudomonadota</taxon>
        <taxon>Gammaproteobacteria</taxon>
        <taxon>Oceanospirillales</taxon>
        <taxon>Saccharospirillaceae</taxon>
        <taxon>Saccharospirillum</taxon>
    </lineage>
</organism>
<dbReference type="EMBL" id="BMXR01000015">
    <property type="protein sequence ID" value="GGX72123.1"/>
    <property type="molecule type" value="Genomic_DNA"/>
</dbReference>
<evidence type="ECO:0000313" key="3">
    <source>
        <dbReference type="Proteomes" id="UP000626148"/>
    </source>
</evidence>
<evidence type="ECO:0000313" key="2">
    <source>
        <dbReference type="EMBL" id="GGX72123.1"/>
    </source>
</evidence>